<keyword evidence="5" id="KW-1185">Reference proteome</keyword>
<sequence>MSGSIQSAMDLRFRHDESRDVTILAERRAGGLCHVSKPYWNGRTLALHLVNPTAGIFGGDELQMRIEVEKNARATLSCPSANRFHAMRNASARIEQDFVVGEGAWLDFRPEWVIPQQGSEVELNTRIEVAEGGRLVFGDLLAPGRVAHGEGLDFRFFGTRFELRVGGRLVVQERMELEPSRGAWPFEVSGWKHCFYGAWWLVNCPLGAEEIARIESLQNEGLKIGVSELDDQVMVIRLLAARSLLLKTSSEALREELALLFPLLSREERLLT</sequence>
<comment type="subcellular location">
    <subcellularLocation>
        <location evidence="3">Cytoplasm</location>
    </subcellularLocation>
</comment>
<dbReference type="HAMAP" id="MF_01384">
    <property type="entry name" value="UreD"/>
    <property type="match status" value="1"/>
</dbReference>
<keyword evidence="3" id="KW-0963">Cytoplasm</keyword>
<evidence type="ECO:0000256" key="1">
    <source>
        <dbReference type="ARBA" id="ARBA00007177"/>
    </source>
</evidence>
<reference evidence="4" key="2">
    <citation type="submission" date="2020-09" db="EMBL/GenBank/DDBJ databases">
        <authorList>
            <person name="Sun Q."/>
            <person name="Kim S."/>
        </authorList>
    </citation>
    <scope>NUCLEOTIDE SEQUENCE</scope>
    <source>
        <strain evidence="4">KCTC 12988</strain>
    </source>
</reference>
<dbReference type="RefSeq" id="WP_189570447.1">
    <property type="nucleotide sequence ID" value="NZ_BMXI01000010.1"/>
</dbReference>
<organism evidence="4 5">
    <name type="scientific">Roseibacillus persicicus</name>
    <dbReference type="NCBI Taxonomy" id="454148"/>
    <lineage>
        <taxon>Bacteria</taxon>
        <taxon>Pseudomonadati</taxon>
        <taxon>Verrucomicrobiota</taxon>
        <taxon>Verrucomicrobiia</taxon>
        <taxon>Verrucomicrobiales</taxon>
        <taxon>Verrucomicrobiaceae</taxon>
        <taxon>Roseibacillus</taxon>
    </lineage>
</organism>
<name>A0A918TPC1_9BACT</name>
<dbReference type="InterPro" id="IPR002669">
    <property type="entry name" value="UreD"/>
</dbReference>
<evidence type="ECO:0000313" key="5">
    <source>
        <dbReference type="Proteomes" id="UP000644507"/>
    </source>
</evidence>
<evidence type="ECO:0000313" key="4">
    <source>
        <dbReference type="EMBL" id="GHC57366.1"/>
    </source>
</evidence>
<gene>
    <name evidence="3" type="primary">ureD</name>
    <name evidence="4" type="ORF">GCM10007100_25400</name>
</gene>
<comment type="subunit">
    <text evidence="3">UreD, UreF and UreG form a complex that acts as a GTP-hydrolysis-dependent molecular chaperone, activating the urease apoprotein by helping to assemble the nickel containing metallocenter of UreC. The UreE protein probably delivers the nickel.</text>
</comment>
<dbReference type="Proteomes" id="UP000644507">
    <property type="component" value="Unassembled WGS sequence"/>
</dbReference>
<comment type="caution">
    <text evidence="4">The sequence shown here is derived from an EMBL/GenBank/DDBJ whole genome shotgun (WGS) entry which is preliminary data.</text>
</comment>
<evidence type="ECO:0000256" key="2">
    <source>
        <dbReference type="ARBA" id="ARBA00023186"/>
    </source>
</evidence>
<dbReference type="PANTHER" id="PTHR33643">
    <property type="entry name" value="UREASE ACCESSORY PROTEIN D"/>
    <property type="match status" value="1"/>
</dbReference>
<dbReference type="EMBL" id="BMXI01000010">
    <property type="protein sequence ID" value="GHC57366.1"/>
    <property type="molecule type" value="Genomic_DNA"/>
</dbReference>
<evidence type="ECO:0000256" key="3">
    <source>
        <dbReference type="HAMAP-Rule" id="MF_01384"/>
    </source>
</evidence>
<comment type="function">
    <text evidence="3">Required for maturation of urease via the functional incorporation of the urease nickel metallocenter.</text>
</comment>
<dbReference type="Pfam" id="PF01774">
    <property type="entry name" value="UreD"/>
    <property type="match status" value="1"/>
</dbReference>
<keyword evidence="2 3" id="KW-0143">Chaperone</keyword>
<dbReference type="GO" id="GO:0005737">
    <property type="term" value="C:cytoplasm"/>
    <property type="evidence" value="ECO:0007669"/>
    <property type="project" value="UniProtKB-SubCell"/>
</dbReference>
<dbReference type="AlphaFoldDB" id="A0A918TPC1"/>
<dbReference type="PANTHER" id="PTHR33643:SF1">
    <property type="entry name" value="UREASE ACCESSORY PROTEIN D"/>
    <property type="match status" value="1"/>
</dbReference>
<comment type="similarity">
    <text evidence="1 3">Belongs to the UreD family.</text>
</comment>
<dbReference type="GO" id="GO:0016151">
    <property type="term" value="F:nickel cation binding"/>
    <property type="evidence" value="ECO:0007669"/>
    <property type="project" value="UniProtKB-UniRule"/>
</dbReference>
<reference evidence="4" key="1">
    <citation type="journal article" date="2014" name="Int. J. Syst. Evol. Microbiol.">
        <title>Complete genome sequence of Corynebacterium casei LMG S-19264T (=DSM 44701T), isolated from a smear-ripened cheese.</title>
        <authorList>
            <consortium name="US DOE Joint Genome Institute (JGI-PGF)"/>
            <person name="Walter F."/>
            <person name="Albersmeier A."/>
            <person name="Kalinowski J."/>
            <person name="Ruckert C."/>
        </authorList>
    </citation>
    <scope>NUCLEOTIDE SEQUENCE</scope>
    <source>
        <strain evidence="4">KCTC 12988</strain>
    </source>
</reference>
<keyword evidence="3" id="KW-0996">Nickel insertion</keyword>
<accession>A0A918TPC1</accession>
<proteinExistence type="inferred from homology"/>
<protein>
    <recommendedName>
        <fullName evidence="3">Urease accessory protein UreD</fullName>
    </recommendedName>
</protein>